<dbReference type="InterPro" id="IPR000944">
    <property type="entry name" value="Tscrpt_reg_Rrf2"/>
</dbReference>
<dbReference type="PANTHER" id="PTHR33221">
    <property type="entry name" value="WINGED HELIX-TURN-HELIX TRANSCRIPTIONAL REGULATOR, RRF2 FAMILY"/>
    <property type="match status" value="1"/>
</dbReference>
<dbReference type="SUPFAM" id="SSF46785">
    <property type="entry name" value="Winged helix' DNA-binding domain"/>
    <property type="match status" value="1"/>
</dbReference>
<name>A0A154KUR3_9PROT</name>
<dbReference type="InterPro" id="IPR036390">
    <property type="entry name" value="WH_DNA-bd_sf"/>
</dbReference>
<reference evidence="2 5" key="1">
    <citation type="submission" date="2014-07" db="EMBL/GenBank/DDBJ databases">
        <title>Draft genome sequence of Thalassospira xiamenensis IB13.</title>
        <authorList>
            <person name="Lai Q."/>
            <person name="Shao Z."/>
        </authorList>
    </citation>
    <scope>NUCLEOTIDE SEQUENCE [LARGE SCALE GENOMIC DNA]</scope>
    <source>
        <strain evidence="2 5">IB13</strain>
    </source>
</reference>
<dbReference type="GO" id="GO:0005829">
    <property type="term" value="C:cytosol"/>
    <property type="evidence" value="ECO:0007669"/>
    <property type="project" value="TreeGrafter"/>
</dbReference>
<protein>
    <submittedName>
        <fullName evidence="2">Rrf2 family transcriptional regulator</fullName>
    </submittedName>
    <submittedName>
        <fullName evidence="3">Transcriptional regulator, BadM/Rrf2 family</fullName>
    </submittedName>
</protein>
<dbReference type="EMBL" id="JPWJ01000004">
    <property type="protein sequence ID" value="RCK50903.1"/>
    <property type="molecule type" value="Genomic_DNA"/>
</dbReference>
<accession>A0A154KUR3</accession>
<dbReference type="AlphaFoldDB" id="A0A154KUR3"/>
<dbReference type="NCBIfam" id="TIGR00738">
    <property type="entry name" value="rrf2_super"/>
    <property type="match status" value="1"/>
</dbReference>
<evidence type="ECO:0000313" key="2">
    <source>
        <dbReference type="EMBL" id="RCK50903.1"/>
    </source>
</evidence>
<evidence type="ECO:0000313" key="3">
    <source>
        <dbReference type="EMBL" id="SOC23556.1"/>
    </source>
</evidence>
<keyword evidence="1" id="KW-0238">DNA-binding</keyword>
<proteinExistence type="predicted"/>
<evidence type="ECO:0000256" key="1">
    <source>
        <dbReference type="ARBA" id="ARBA00023125"/>
    </source>
</evidence>
<dbReference type="Proteomes" id="UP000219068">
    <property type="component" value="Unassembled WGS sequence"/>
</dbReference>
<dbReference type="GO" id="GO:0003700">
    <property type="term" value="F:DNA-binding transcription factor activity"/>
    <property type="evidence" value="ECO:0007669"/>
    <property type="project" value="TreeGrafter"/>
</dbReference>
<dbReference type="Proteomes" id="UP000252266">
    <property type="component" value="Unassembled WGS sequence"/>
</dbReference>
<evidence type="ECO:0000313" key="5">
    <source>
        <dbReference type="Proteomes" id="UP000252266"/>
    </source>
</evidence>
<dbReference type="GO" id="GO:0003677">
    <property type="term" value="F:DNA binding"/>
    <property type="evidence" value="ECO:0007669"/>
    <property type="project" value="UniProtKB-KW"/>
</dbReference>
<dbReference type="InterPro" id="IPR030489">
    <property type="entry name" value="TR_Rrf2-type_CS"/>
</dbReference>
<dbReference type="EMBL" id="OBMM01000004">
    <property type="protein sequence ID" value="SOC23556.1"/>
    <property type="molecule type" value="Genomic_DNA"/>
</dbReference>
<gene>
    <name evidence="3" type="ORF">SAMN05428964_10496</name>
    <name evidence="2" type="ORF">TH44_09025</name>
</gene>
<sequence length="160" mass="17572">MKLSTKGRYAVMAMVDLADSSRDRPVALADIADRQEISLSYLEQLFGKLRKGGLVRSVRGPGGGYLLARTAEDTRIADVILAVDEPIRATRCKSGSPKGCKSNQGRCLTHELWEELGNQIYLYLASVSLADVVDRRVSGSTRMFEPRTTKIKEPSQVAAQ</sequence>
<dbReference type="PROSITE" id="PS51197">
    <property type="entry name" value="HTH_RRF2_2"/>
    <property type="match status" value="1"/>
</dbReference>
<dbReference type="FunFam" id="1.10.10.10:FF:000026">
    <property type="entry name" value="HTH-type transcriptional regulator IscR"/>
    <property type="match status" value="1"/>
</dbReference>
<dbReference type="PANTHER" id="PTHR33221:SF5">
    <property type="entry name" value="HTH-TYPE TRANSCRIPTIONAL REGULATOR ISCR"/>
    <property type="match status" value="1"/>
</dbReference>
<organism evidence="2 5">
    <name type="scientific">Thalassospira xiamenensis</name>
    <dbReference type="NCBI Taxonomy" id="220697"/>
    <lineage>
        <taxon>Bacteria</taxon>
        <taxon>Pseudomonadati</taxon>
        <taxon>Pseudomonadota</taxon>
        <taxon>Alphaproteobacteria</taxon>
        <taxon>Rhodospirillales</taxon>
        <taxon>Thalassospiraceae</taxon>
        <taxon>Thalassospira</taxon>
    </lineage>
</organism>
<dbReference type="Pfam" id="PF02082">
    <property type="entry name" value="Rrf2"/>
    <property type="match status" value="1"/>
</dbReference>
<evidence type="ECO:0000313" key="4">
    <source>
        <dbReference type="Proteomes" id="UP000219068"/>
    </source>
</evidence>
<dbReference type="Gene3D" id="1.10.10.10">
    <property type="entry name" value="Winged helix-like DNA-binding domain superfamily/Winged helix DNA-binding domain"/>
    <property type="match status" value="1"/>
</dbReference>
<reference evidence="3 4" key="2">
    <citation type="submission" date="2017-08" db="EMBL/GenBank/DDBJ databases">
        <authorList>
            <person name="de Groot N.N."/>
        </authorList>
    </citation>
    <scope>NUCLEOTIDE SEQUENCE [LARGE SCALE GENOMIC DNA]</scope>
    <source>
        <strain evidence="3 4">USBA 78</strain>
    </source>
</reference>
<dbReference type="RefSeq" id="WP_062952116.1">
    <property type="nucleotide sequence ID" value="NZ_JALLPZ010000003.1"/>
</dbReference>
<dbReference type="InterPro" id="IPR036388">
    <property type="entry name" value="WH-like_DNA-bd_sf"/>
</dbReference>
<dbReference type="PROSITE" id="PS01332">
    <property type="entry name" value="HTH_RRF2_1"/>
    <property type="match status" value="1"/>
</dbReference>